<dbReference type="GO" id="GO:0005737">
    <property type="term" value="C:cytoplasm"/>
    <property type="evidence" value="ECO:0007669"/>
    <property type="project" value="UniProtKB-SubCell"/>
</dbReference>
<dbReference type="GO" id="GO:0006364">
    <property type="term" value="P:rRNA processing"/>
    <property type="evidence" value="ECO:0007669"/>
    <property type="project" value="UniProtKB-UniRule"/>
</dbReference>
<evidence type="ECO:0000256" key="1">
    <source>
        <dbReference type="ARBA" id="ARBA00010875"/>
    </source>
</evidence>
<comment type="caution">
    <text evidence="8">The sequence shown here is derived from an EMBL/GenBank/DDBJ whole genome shotgun (WGS) entry which is preliminary data.</text>
</comment>
<evidence type="ECO:0000256" key="6">
    <source>
        <dbReference type="ARBA" id="ARBA00022833"/>
    </source>
</evidence>
<reference evidence="8 9" key="1">
    <citation type="journal article" date="2019" name="Mar. Drugs">
        <title>Comparative Genomics and CAZyme Genome Repertoires of Marine Zobellia amurskyensis KMM 3526(T) and Zobellia laminariae KMM 3676(T).</title>
        <authorList>
            <person name="Chernysheva N."/>
            <person name="Bystritskaya E."/>
            <person name="Stenkova A."/>
            <person name="Golovkin I."/>
            <person name="Nedashkovskaya O."/>
            <person name="Isaeva M."/>
        </authorList>
    </citation>
    <scope>NUCLEOTIDE SEQUENCE [LARGE SCALE GENOMIC DNA]</scope>
    <source>
        <strain evidence="8 9">KMM 3526</strain>
    </source>
</reference>
<dbReference type="GO" id="GO:0004521">
    <property type="term" value="F:RNA endonuclease activity"/>
    <property type="evidence" value="ECO:0007669"/>
    <property type="project" value="UniProtKB-UniRule"/>
</dbReference>
<evidence type="ECO:0000256" key="7">
    <source>
        <dbReference type="HAMAP-Rule" id="MF_00009"/>
    </source>
</evidence>
<comment type="function">
    <text evidence="7">Single strand-specific metallo-endoribonuclease involved in late-stage 70S ribosome quality control and in maturation of the 3' terminus of the 16S rRNA.</text>
</comment>
<evidence type="ECO:0000256" key="3">
    <source>
        <dbReference type="ARBA" id="ARBA00022723"/>
    </source>
</evidence>
<dbReference type="SUPFAM" id="SSF55486">
    <property type="entry name" value="Metalloproteases ('zincins'), catalytic domain"/>
    <property type="match status" value="1"/>
</dbReference>
<dbReference type="Gene3D" id="3.40.390.30">
    <property type="entry name" value="Metalloproteases ('zincins'), catalytic domain"/>
    <property type="match status" value="1"/>
</dbReference>
<keyword evidence="7" id="KW-0963">Cytoplasm</keyword>
<keyword evidence="6 7" id="KW-0862">Zinc</keyword>
<dbReference type="GO" id="GO:0008270">
    <property type="term" value="F:zinc ion binding"/>
    <property type="evidence" value="ECO:0007669"/>
    <property type="project" value="UniProtKB-UniRule"/>
</dbReference>
<dbReference type="RefSeq" id="WP_155599054.1">
    <property type="nucleotide sequence ID" value="NZ_RCNR01000006.1"/>
</dbReference>
<keyword evidence="3 7" id="KW-0479">Metal-binding</keyword>
<dbReference type="GO" id="GO:0004222">
    <property type="term" value="F:metalloendopeptidase activity"/>
    <property type="evidence" value="ECO:0007669"/>
    <property type="project" value="InterPro"/>
</dbReference>
<dbReference type="EC" id="3.1.-.-" evidence="7"/>
<feature type="binding site" evidence="7">
    <location>
        <position position="115"/>
    </location>
    <ligand>
        <name>Zn(2+)</name>
        <dbReference type="ChEBI" id="CHEBI:29105"/>
        <note>catalytic</note>
    </ligand>
</feature>
<evidence type="ECO:0000313" key="8">
    <source>
        <dbReference type="EMBL" id="MUH35151.1"/>
    </source>
</evidence>
<keyword evidence="4 7" id="KW-0255">Endonuclease</keyword>
<keyword evidence="7" id="KW-0698">rRNA processing</keyword>
<keyword evidence="9" id="KW-1185">Reference proteome</keyword>
<dbReference type="HAMAP" id="MF_00009">
    <property type="entry name" value="Endoribonucl_YbeY"/>
    <property type="match status" value="1"/>
</dbReference>
<dbReference type="EMBL" id="RCNR01000006">
    <property type="protein sequence ID" value="MUH35151.1"/>
    <property type="molecule type" value="Genomic_DNA"/>
</dbReference>
<comment type="similarity">
    <text evidence="1 7">Belongs to the endoribonuclease YbeY family.</text>
</comment>
<dbReference type="PANTHER" id="PTHR46986">
    <property type="entry name" value="ENDORIBONUCLEASE YBEY, CHLOROPLASTIC"/>
    <property type="match status" value="1"/>
</dbReference>
<dbReference type="NCBIfam" id="TIGR00043">
    <property type="entry name" value="rRNA maturation RNase YbeY"/>
    <property type="match status" value="1"/>
</dbReference>
<comment type="cofactor">
    <cofactor evidence="7">
        <name>Zn(2+)</name>
        <dbReference type="ChEBI" id="CHEBI:29105"/>
    </cofactor>
    <text evidence="7">Binds 1 zinc ion.</text>
</comment>
<dbReference type="PROSITE" id="PS01306">
    <property type="entry name" value="UPF0054"/>
    <property type="match status" value="1"/>
</dbReference>
<dbReference type="AlphaFoldDB" id="A0A7X3D180"/>
<organism evidence="8 9">
    <name type="scientific">Zobellia amurskyensis</name>
    <dbReference type="NCBI Taxonomy" id="248905"/>
    <lineage>
        <taxon>Bacteria</taxon>
        <taxon>Pseudomonadati</taxon>
        <taxon>Bacteroidota</taxon>
        <taxon>Flavobacteriia</taxon>
        <taxon>Flavobacteriales</taxon>
        <taxon>Flavobacteriaceae</taxon>
        <taxon>Zobellia</taxon>
    </lineage>
</organism>
<evidence type="ECO:0000313" key="9">
    <source>
        <dbReference type="Proteomes" id="UP000540519"/>
    </source>
</evidence>
<feature type="binding site" evidence="7">
    <location>
        <position position="109"/>
    </location>
    <ligand>
        <name>Zn(2+)</name>
        <dbReference type="ChEBI" id="CHEBI:29105"/>
        <note>catalytic</note>
    </ligand>
</feature>
<keyword evidence="2 7" id="KW-0540">Nuclease</keyword>
<protein>
    <recommendedName>
        <fullName evidence="7">Endoribonuclease YbeY</fullName>
        <ecNumber evidence="7">3.1.-.-</ecNumber>
    </recommendedName>
</protein>
<dbReference type="Proteomes" id="UP000540519">
    <property type="component" value="Unassembled WGS sequence"/>
</dbReference>
<gene>
    <name evidence="7 8" type="primary">ybeY</name>
    <name evidence="8" type="ORF">D9O36_04800</name>
</gene>
<sequence>MIEFHYKTDFLLENEEKFSSWLNKVILSENGELNQVDYVFCSDEEVLEMNEKYLNHDTYTDILTFDYTEGKLIGGDIFISIDRVRDNADQFNISFEEELLRVMAHGVLHLFGFKDKSEEEISIMRSKENEKIQLFHVEQ</sequence>
<dbReference type="Pfam" id="PF02130">
    <property type="entry name" value="YbeY"/>
    <property type="match status" value="1"/>
</dbReference>
<dbReference type="OrthoDB" id="9811984at2"/>
<name>A0A7X3D180_9FLAO</name>
<evidence type="ECO:0000256" key="2">
    <source>
        <dbReference type="ARBA" id="ARBA00022722"/>
    </source>
</evidence>
<dbReference type="InterPro" id="IPR023091">
    <property type="entry name" value="MetalPrtase_cat_dom_sf_prd"/>
</dbReference>
<evidence type="ECO:0000256" key="4">
    <source>
        <dbReference type="ARBA" id="ARBA00022759"/>
    </source>
</evidence>
<dbReference type="InterPro" id="IPR020549">
    <property type="entry name" value="YbeY_CS"/>
</dbReference>
<dbReference type="InterPro" id="IPR002036">
    <property type="entry name" value="YbeY"/>
</dbReference>
<proteinExistence type="inferred from homology"/>
<feature type="binding site" evidence="7">
    <location>
        <position position="105"/>
    </location>
    <ligand>
        <name>Zn(2+)</name>
        <dbReference type="ChEBI" id="CHEBI:29105"/>
        <note>catalytic</note>
    </ligand>
</feature>
<accession>A0A7X3D180</accession>
<keyword evidence="5 7" id="KW-0378">Hydrolase</keyword>
<dbReference type="PANTHER" id="PTHR46986:SF1">
    <property type="entry name" value="ENDORIBONUCLEASE YBEY, CHLOROPLASTIC"/>
    <property type="match status" value="1"/>
</dbReference>
<comment type="subcellular location">
    <subcellularLocation>
        <location evidence="7">Cytoplasm</location>
    </subcellularLocation>
</comment>
<keyword evidence="7" id="KW-0690">Ribosome biogenesis</keyword>
<evidence type="ECO:0000256" key="5">
    <source>
        <dbReference type="ARBA" id="ARBA00022801"/>
    </source>
</evidence>